<keyword evidence="4" id="KW-0560">Oxidoreductase</keyword>
<dbReference type="InterPro" id="IPR023753">
    <property type="entry name" value="FAD/NAD-binding_dom"/>
</dbReference>
<dbReference type="PANTHER" id="PTHR43557:SF2">
    <property type="entry name" value="RIESKE DOMAIN-CONTAINING PROTEIN-RELATED"/>
    <property type="match status" value="1"/>
</dbReference>
<dbReference type="PRINTS" id="PR00368">
    <property type="entry name" value="FADPNR"/>
</dbReference>
<evidence type="ECO:0000256" key="2">
    <source>
        <dbReference type="ARBA" id="ARBA00022630"/>
    </source>
</evidence>
<evidence type="ECO:0000256" key="3">
    <source>
        <dbReference type="ARBA" id="ARBA00022827"/>
    </source>
</evidence>
<proteinExistence type="predicted"/>
<evidence type="ECO:0000256" key="1">
    <source>
        <dbReference type="ARBA" id="ARBA00001974"/>
    </source>
</evidence>
<comment type="caution">
    <text evidence="7">The sequence shown here is derived from an EMBL/GenBank/DDBJ whole genome shotgun (WGS) entry which is preliminary data.</text>
</comment>
<protein>
    <submittedName>
        <fullName evidence="7">FAD-dependent oxidoreductase</fullName>
    </submittedName>
</protein>
<dbReference type="SUPFAM" id="SSF51905">
    <property type="entry name" value="FAD/NAD(P)-binding domain"/>
    <property type="match status" value="2"/>
</dbReference>
<dbReference type="Pfam" id="PF07992">
    <property type="entry name" value="Pyr_redox_2"/>
    <property type="match status" value="1"/>
</dbReference>
<dbReference type="Proteomes" id="UP001500051">
    <property type="component" value="Unassembled WGS sequence"/>
</dbReference>
<dbReference type="InterPro" id="IPR036188">
    <property type="entry name" value="FAD/NAD-bd_sf"/>
</dbReference>
<evidence type="ECO:0000313" key="7">
    <source>
        <dbReference type="EMBL" id="GAA3701170.1"/>
    </source>
</evidence>
<name>A0ABP7DB14_9ACTN</name>
<dbReference type="InterPro" id="IPR028202">
    <property type="entry name" value="Reductase_C"/>
</dbReference>
<comment type="cofactor">
    <cofactor evidence="1">
        <name>FAD</name>
        <dbReference type="ChEBI" id="CHEBI:57692"/>
    </cofactor>
</comment>
<keyword evidence="2" id="KW-0285">Flavoprotein</keyword>
<dbReference type="PANTHER" id="PTHR43557">
    <property type="entry name" value="APOPTOSIS-INDUCING FACTOR 1"/>
    <property type="match status" value="1"/>
</dbReference>
<keyword evidence="8" id="KW-1185">Reference proteome</keyword>
<feature type="domain" description="Reductase C-terminal" evidence="6">
    <location>
        <begin position="303"/>
        <end position="373"/>
    </location>
</feature>
<gene>
    <name evidence="7" type="ORF">GCM10022204_17460</name>
</gene>
<dbReference type="PRINTS" id="PR00411">
    <property type="entry name" value="PNDRDTASEI"/>
</dbReference>
<sequence length="376" mass="40118">MTIIVVGAGLAGGTAVTELRDRGYDGRLILIGSESHPPYERPPLSKGYLLGNDPIEDALVHEERWYAEHDVDFRPSTTVTGLDPAAHRVTAGGETLGYDKLLLATGSTPRTFRLAEEAGTPTAYLRTIEDSDRLKVAFAAGAKIVVVGAGWIGLEVTAAARGAGCEVTVFEQAELPLVGVLGPEIAQVFADLHRAHGVDLRLGTPVTADDLAAADLVVVGIGVAPNTELAETAGLQVDDGVLVDAQLRTSDPDVYAVGDIANHDHPTLGRRVRVEHWETAIEQAKTAAHNLAGAAEPYERLPYFFTDQYDLGMEYVGSVGPDGYDRVDVDGDLSSVVTDQGSFRAFWVKDGTVVAALHVNDWDASEVIRESIGTRR</sequence>
<organism evidence="7 8">
    <name type="scientific">Microlunatus aurantiacus</name>
    <dbReference type="NCBI Taxonomy" id="446786"/>
    <lineage>
        <taxon>Bacteria</taxon>
        <taxon>Bacillati</taxon>
        <taxon>Actinomycetota</taxon>
        <taxon>Actinomycetes</taxon>
        <taxon>Propionibacteriales</taxon>
        <taxon>Propionibacteriaceae</taxon>
        <taxon>Microlunatus</taxon>
    </lineage>
</organism>
<feature type="domain" description="FAD/NAD(P)-binding" evidence="5">
    <location>
        <begin position="2"/>
        <end position="284"/>
    </location>
</feature>
<evidence type="ECO:0000259" key="5">
    <source>
        <dbReference type="Pfam" id="PF07992"/>
    </source>
</evidence>
<keyword evidence="3" id="KW-0274">FAD</keyword>
<dbReference type="RefSeq" id="WP_344811938.1">
    <property type="nucleotide sequence ID" value="NZ_BAAAYX010000004.1"/>
</dbReference>
<dbReference type="SUPFAM" id="SSF55424">
    <property type="entry name" value="FAD/NAD-linked reductases, dimerisation (C-terminal) domain"/>
    <property type="match status" value="1"/>
</dbReference>
<evidence type="ECO:0000313" key="8">
    <source>
        <dbReference type="Proteomes" id="UP001500051"/>
    </source>
</evidence>
<dbReference type="EMBL" id="BAAAYX010000004">
    <property type="protein sequence ID" value="GAA3701170.1"/>
    <property type="molecule type" value="Genomic_DNA"/>
</dbReference>
<evidence type="ECO:0000256" key="4">
    <source>
        <dbReference type="ARBA" id="ARBA00023002"/>
    </source>
</evidence>
<dbReference type="Gene3D" id="3.30.390.30">
    <property type="match status" value="1"/>
</dbReference>
<reference evidence="8" key="1">
    <citation type="journal article" date="2019" name="Int. J. Syst. Evol. Microbiol.">
        <title>The Global Catalogue of Microorganisms (GCM) 10K type strain sequencing project: providing services to taxonomists for standard genome sequencing and annotation.</title>
        <authorList>
            <consortium name="The Broad Institute Genomics Platform"/>
            <consortium name="The Broad Institute Genome Sequencing Center for Infectious Disease"/>
            <person name="Wu L."/>
            <person name="Ma J."/>
        </authorList>
    </citation>
    <scope>NUCLEOTIDE SEQUENCE [LARGE SCALE GENOMIC DNA]</scope>
    <source>
        <strain evidence="8">JCM 16548</strain>
    </source>
</reference>
<dbReference type="Gene3D" id="3.50.50.60">
    <property type="entry name" value="FAD/NAD(P)-binding domain"/>
    <property type="match status" value="2"/>
</dbReference>
<dbReference type="Pfam" id="PF14759">
    <property type="entry name" value="Reductase_C"/>
    <property type="match status" value="1"/>
</dbReference>
<evidence type="ECO:0000259" key="6">
    <source>
        <dbReference type="Pfam" id="PF14759"/>
    </source>
</evidence>
<dbReference type="InterPro" id="IPR050446">
    <property type="entry name" value="FAD-oxidoreductase/Apoptosis"/>
</dbReference>
<dbReference type="InterPro" id="IPR016156">
    <property type="entry name" value="FAD/NAD-linked_Rdtase_dimer_sf"/>
</dbReference>
<accession>A0ABP7DB14</accession>